<feature type="transmembrane region" description="Helical" evidence="1">
    <location>
        <begin position="321"/>
        <end position="345"/>
    </location>
</feature>
<dbReference type="KEGG" id="ahm:TL08_14690"/>
<protein>
    <submittedName>
        <fullName evidence="2">Uncharacterized protein</fullName>
    </submittedName>
</protein>
<evidence type="ECO:0000256" key="1">
    <source>
        <dbReference type="SAM" id="Phobius"/>
    </source>
</evidence>
<evidence type="ECO:0000313" key="2">
    <source>
        <dbReference type="EMBL" id="AOS63747.1"/>
    </source>
</evidence>
<organism evidence="2 3">
    <name type="scientific">Actinoalloteichus hymeniacidonis</name>
    <dbReference type="NCBI Taxonomy" id="340345"/>
    <lineage>
        <taxon>Bacteria</taxon>
        <taxon>Bacillati</taxon>
        <taxon>Actinomycetota</taxon>
        <taxon>Actinomycetes</taxon>
        <taxon>Pseudonocardiales</taxon>
        <taxon>Pseudonocardiaceae</taxon>
        <taxon>Actinoalloteichus</taxon>
    </lineage>
</organism>
<dbReference type="Proteomes" id="UP000095210">
    <property type="component" value="Chromosome"/>
</dbReference>
<name>A0AAC9HQH6_9PSEU</name>
<dbReference type="RefSeq" id="WP_069849635.1">
    <property type="nucleotide sequence ID" value="NZ_CP014859.1"/>
</dbReference>
<keyword evidence="1" id="KW-1133">Transmembrane helix</keyword>
<reference evidence="3" key="1">
    <citation type="submission" date="2016-03" db="EMBL/GenBank/DDBJ databases">
        <title>Complete genome sequence of the type strain Actinoalloteichus hymeniacidonis DSM 45092.</title>
        <authorList>
            <person name="Schaffert L."/>
            <person name="Albersmeier A."/>
            <person name="Winkler A."/>
            <person name="Kalinowski J."/>
            <person name="Zotchev S."/>
            <person name="Ruckert C."/>
        </authorList>
    </citation>
    <scope>NUCLEOTIDE SEQUENCE [LARGE SCALE GENOMIC DNA]</scope>
    <source>
        <strain evidence="3">HPA177(T) (DSM 45092(T))</strain>
    </source>
</reference>
<keyword evidence="1" id="KW-0472">Membrane</keyword>
<keyword evidence="1" id="KW-0812">Transmembrane</keyword>
<feature type="transmembrane region" description="Helical" evidence="1">
    <location>
        <begin position="59"/>
        <end position="79"/>
    </location>
</feature>
<feature type="transmembrane region" description="Helical" evidence="1">
    <location>
        <begin position="415"/>
        <end position="432"/>
    </location>
</feature>
<accession>A0AAC9HQH6</accession>
<keyword evidence="3" id="KW-1185">Reference proteome</keyword>
<proteinExistence type="predicted"/>
<dbReference type="AlphaFoldDB" id="A0AAC9HQH6"/>
<feature type="transmembrane region" description="Helical" evidence="1">
    <location>
        <begin position="180"/>
        <end position="198"/>
    </location>
</feature>
<sequence>MGIAILVVMAVGVALMLTRRLPTAFALALMGVAIALVVGAPITGDEGSVLVTVLQEGPVLLAATMIAILLGSWLGALLGDTGIASTLIRKTVEFAGDKPYVVAFGVFIVAILCGAVTGSAPAAMLAGIVGIPTMIAVGVHARAAAGTVLMGLGAGIPLELTGWQYLSDALRIPVEVVRDFQIRLFPIVVGVGLVYVFVQSRRRGLVHSWAMKVSGAQEPPGEDLRSRGRRVGDVAWYALPTPLVPLVLALGLEVPIIPALLAGVLYALLTTTRFSQIPRRALRTLYRCFDVAAPPIVLFLAIGILLAAVRLPGAVEALDPILGAVSPTLPILFVVVFAVLAPLALYRGPANIYGLGAGIGGVLAVGGVYPIPAVLGLMASYGQVLGVSDPTSTQVVWAAQYAGVRPERVMLDTLPYTWIIAAGGIGLAAVLYL</sequence>
<feature type="transmembrane region" description="Helical" evidence="1">
    <location>
        <begin position="286"/>
        <end position="309"/>
    </location>
</feature>
<feature type="transmembrane region" description="Helical" evidence="1">
    <location>
        <begin position="148"/>
        <end position="165"/>
    </location>
</feature>
<feature type="transmembrane region" description="Helical" evidence="1">
    <location>
        <begin position="100"/>
        <end position="117"/>
    </location>
</feature>
<evidence type="ECO:0000313" key="3">
    <source>
        <dbReference type="Proteomes" id="UP000095210"/>
    </source>
</evidence>
<dbReference type="EMBL" id="CP014859">
    <property type="protein sequence ID" value="AOS63747.1"/>
    <property type="molecule type" value="Genomic_DNA"/>
</dbReference>
<feature type="transmembrane region" description="Helical" evidence="1">
    <location>
        <begin position="256"/>
        <end position="274"/>
    </location>
</feature>
<feature type="transmembrane region" description="Helical" evidence="1">
    <location>
        <begin position="352"/>
        <end position="371"/>
    </location>
</feature>
<gene>
    <name evidence="2" type="ORF">TL08_14690</name>
</gene>